<keyword evidence="6 14" id="KW-0812">Transmembrane</keyword>
<keyword evidence="14" id="KW-0256">Endoplasmic reticulum</keyword>
<dbReference type="Proteomes" id="UP000053477">
    <property type="component" value="Unassembled WGS sequence"/>
</dbReference>
<proteinExistence type="inferred from homology"/>
<evidence type="ECO:0000256" key="1">
    <source>
        <dbReference type="ARBA" id="ARBA00004141"/>
    </source>
</evidence>
<reference evidence="15 16" key="1">
    <citation type="submission" date="2015-04" db="EMBL/GenBank/DDBJ databases">
        <title>Complete genome sequence of Schizopora paradoxa KUC8140, a cosmopolitan wood degrader in East Asia.</title>
        <authorList>
            <consortium name="DOE Joint Genome Institute"/>
            <person name="Min B."/>
            <person name="Park H."/>
            <person name="Jang Y."/>
            <person name="Kim J.-J."/>
            <person name="Kim K.H."/>
            <person name="Pangilinan J."/>
            <person name="Lipzen A."/>
            <person name="Riley R."/>
            <person name="Grigoriev I.V."/>
            <person name="Spatafora J.W."/>
            <person name="Choi I.-G."/>
        </authorList>
    </citation>
    <scope>NUCLEOTIDE SEQUENCE [LARGE SCALE GENOMIC DNA]</scope>
    <source>
        <strain evidence="15 16">KUC8140</strain>
    </source>
</reference>
<dbReference type="GO" id="GO:0102158">
    <property type="term" value="F:very-long-chain (3R)-3-hydroxyacyl-CoA dehydratase activity"/>
    <property type="evidence" value="ECO:0007669"/>
    <property type="project" value="UniProtKB-EC"/>
</dbReference>
<evidence type="ECO:0000256" key="10">
    <source>
        <dbReference type="ARBA" id="ARBA00023136"/>
    </source>
</evidence>
<dbReference type="EMBL" id="KQ085981">
    <property type="protein sequence ID" value="KLO12259.1"/>
    <property type="molecule type" value="Genomic_DNA"/>
</dbReference>
<accession>A0A0H2RK42</accession>
<dbReference type="InParanoid" id="A0A0H2RK42"/>
<comment type="similarity">
    <text evidence="3 14">Belongs to the very long-chain fatty acids dehydratase HACD family.</text>
</comment>
<dbReference type="GO" id="GO:0030497">
    <property type="term" value="P:fatty acid elongation"/>
    <property type="evidence" value="ECO:0007669"/>
    <property type="project" value="TreeGrafter"/>
</dbReference>
<dbReference type="EC" id="4.2.1.134" evidence="4 14"/>
<feature type="transmembrane region" description="Helical" evidence="14">
    <location>
        <begin position="226"/>
        <end position="247"/>
    </location>
</feature>
<feature type="transmembrane region" description="Helical" evidence="14">
    <location>
        <begin position="281"/>
        <end position="299"/>
    </location>
</feature>
<comment type="function">
    <text evidence="14">Catalyzes the third of the four reactions of the long-chain fatty acids elongation cycle. This endoplasmic reticulum-bound enzymatic process, allows the addition of two carbons to the chain of long- and very long-chain fatty acids/VLCFAs per cycle. This enzyme catalyzes the dehydration of the 3-hydroxyacyl-CoA intermediate into trans-2,3-enoyl-CoA, within each cycle of fatty acid elongation. Thereby, it participates to the production of VLCFAs of different chain lengths that are involved in multiple biological processes as precursors of membrane lipids and lipid mediators.</text>
</comment>
<dbReference type="GO" id="GO:0005789">
    <property type="term" value="C:endoplasmic reticulum membrane"/>
    <property type="evidence" value="ECO:0007669"/>
    <property type="project" value="UniProtKB-SubCell"/>
</dbReference>
<comment type="caution">
    <text evidence="14">Lacks conserved residue(s) required for the propagation of feature annotation.</text>
</comment>
<keyword evidence="5 14" id="KW-0444">Lipid biosynthesis</keyword>
<protein>
    <recommendedName>
        <fullName evidence="4 14">Very-long-chain (3R)-3-hydroxyacyl-CoA dehydratase</fullName>
        <ecNumber evidence="4 14">4.2.1.134</ecNumber>
    </recommendedName>
</protein>
<gene>
    <name evidence="15" type="ORF">SCHPADRAFT_905267</name>
</gene>
<name>A0A0H2RK42_9AGAM</name>
<dbReference type="PANTHER" id="PTHR11035">
    <property type="entry name" value="VERY-LONG-CHAIN (3R)-3-HYDROXYACYL-COA DEHYDRATASE"/>
    <property type="match status" value="1"/>
</dbReference>
<keyword evidence="10 14" id="KW-0472">Membrane</keyword>
<dbReference type="UniPathway" id="UPA00094"/>
<dbReference type="FunCoup" id="A0A0H2RK42">
    <property type="interactions" value="353"/>
</dbReference>
<feature type="transmembrane region" description="Helical" evidence="14">
    <location>
        <begin position="185"/>
        <end position="206"/>
    </location>
</feature>
<evidence type="ECO:0000256" key="6">
    <source>
        <dbReference type="ARBA" id="ARBA00022692"/>
    </source>
</evidence>
<keyword evidence="8 14" id="KW-1133">Transmembrane helix</keyword>
<comment type="pathway">
    <text evidence="2 14">Lipid metabolism; fatty acid biosynthesis.</text>
</comment>
<dbReference type="STRING" id="27342.A0A0H2RK42"/>
<dbReference type="GO" id="GO:0042761">
    <property type="term" value="P:very long-chain fatty acid biosynthetic process"/>
    <property type="evidence" value="ECO:0007669"/>
    <property type="project" value="TreeGrafter"/>
</dbReference>
<keyword evidence="12 14" id="KW-0456">Lyase</keyword>
<dbReference type="InterPro" id="IPR007482">
    <property type="entry name" value="Tyr_Pase-like_PTPLA"/>
</dbReference>
<dbReference type="Pfam" id="PF04387">
    <property type="entry name" value="PTPLA"/>
    <property type="match status" value="1"/>
</dbReference>
<evidence type="ECO:0000256" key="9">
    <source>
        <dbReference type="ARBA" id="ARBA00023098"/>
    </source>
</evidence>
<keyword evidence="7 14" id="KW-0276">Fatty acid metabolism</keyword>
<evidence type="ECO:0000256" key="4">
    <source>
        <dbReference type="ARBA" id="ARBA00013122"/>
    </source>
</evidence>
<evidence type="ECO:0000313" key="15">
    <source>
        <dbReference type="EMBL" id="KLO12259.1"/>
    </source>
</evidence>
<evidence type="ECO:0000256" key="3">
    <source>
        <dbReference type="ARBA" id="ARBA00007811"/>
    </source>
</evidence>
<dbReference type="OrthoDB" id="46988at2759"/>
<evidence type="ECO:0000256" key="14">
    <source>
        <dbReference type="RuleBase" id="RU363109"/>
    </source>
</evidence>
<dbReference type="GO" id="GO:0030148">
    <property type="term" value="P:sphingolipid biosynthetic process"/>
    <property type="evidence" value="ECO:0007669"/>
    <property type="project" value="TreeGrafter"/>
</dbReference>
<evidence type="ECO:0000256" key="2">
    <source>
        <dbReference type="ARBA" id="ARBA00005194"/>
    </source>
</evidence>
<comment type="subcellular location">
    <subcellularLocation>
        <location evidence="14">Endoplasmic reticulum membrane</location>
        <topology evidence="14">Multi-pass membrane protein</topology>
    </subcellularLocation>
    <subcellularLocation>
        <location evidence="1">Membrane</location>
        <topology evidence="1">Multi-pass membrane protein</topology>
    </subcellularLocation>
</comment>
<dbReference type="AlphaFoldDB" id="A0A0H2RK42"/>
<evidence type="ECO:0000256" key="7">
    <source>
        <dbReference type="ARBA" id="ARBA00022832"/>
    </source>
</evidence>
<evidence type="ECO:0000256" key="12">
    <source>
        <dbReference type="ARBA" id="ARBA00023239"/>
    </source>
</evidence>
<evidence type="ECO:0000256" key="13">
    <source>
        <dbReference type="ARBA" id="ARBA00036671"/>
    </source>
</evidence>
<keyword evidence="11 14" id="KW-0275">Fatty acid biosynthesis</keyword>
<feature type="transmembrane region" description="Helical" evidence="14">
    <location>
        <begin position="20"/>
        <end position="44"/>
    </location>
</feature>
<comment type="catalytic activity">
    <reaction evidence="13 14">
        <text>a very-long-chain (3R)-3-hydroxyacyl-CoA = a very-long-chain (2E)-enoyl-CoA + H2O</text>
        <dbReference type="Rhea" id="RHEA:45812"/>
        <dbReference type="ChEBI" id="CHEBI:15377"/>
        <dbReference type="ChEBI" id="CHEBI:83728"/>
        <dbReference type="ChEBI" id="CHEBI:85440"/>
        <dbReference type="EC" id="4.2.1.134"/>
    </reaction>
</comment>
<evidence type="ECO:0000256" key="11">
    <source>
        <dbReference type="ARBA" id="ARBA00023160"/>
    </source>
</evidence>
<evidence type="ECO:0000256" key="8">
    <source>
        <dbReference type="ARBA" id="ARBA00022989"/>
    </source>
</evidence>
<evidence type="ECO:0000313" key="16">
    <source>
        <dbReference type="Proteomes" id="UP000053477"/>
    </source>
</evidence>
<sequence>MGRTSSASKPARPQKSSSGVKTYLFAYNTLSALGWGYILLKLVFHIAGRDFPYYSSPSSPSSSSSAHTALASFSSILTTVSLRLPSIPFLSPPPSRAAQLYYNLKLDKLRVPAALQPALVRATTAYGAVGVVTAAVQTCALLEILHCLLGWVRSPVATTAAQVSSRLFLVWGVTERYEVARTTPLYSSMVLAWSLAEIIRYVFYALSLLPLGSNSTSSTSYVPSWLIYLRYSAFYVLYIVGASSEAFVNFQTLPRGSPIPSLGGWLGGSAVWTPYDLLRGVLFVIWWPGLYIMYTHMIGQRRKALGKGQKLGAKPKSL</sequence>
<keyword evidence="9 14" id="KW-0443">Lipid metabolism</keyword>
<evidence type="ECO:0000256" key="5">
    <source>
        <dbReference type="ARBA" id="ARBA00022516"/>
    </source>
</evidence>
<keyword evidence="16" id="KW-1185">Reference proteome</keyword>
<dbReference type="PANTHER" id="PTHR11035:SF3">
    <property type="entry name" value="VERY-LONG-CHAIN (3R)-3-HYDROXYACYL-COA DEHYDRATASE"/>
    <property type="match status" value="1"/>
</dbReference>
<organism evidence="15 16">
    <name type="scientific">Schizopora paradoxa</name>
    <dbReference type="NCBI Taxonomy" id="27342"/>
    <lineage>
        <taxon>Eukaryota</taxon>
        <taxon>Fungi</taxon>
        <taxon>Dikarya</taxon>
        <taxon>Basidiomycota</taxon>
        <taxon>Agaricomycotina</taxon>
        <taxon>Agaricomycetes</taxon>
        <taxon>Hymenochaetales</taxon>
        <taxon>Schizoporaceae</taxon>
        <taxon>Schizopora</taxon>
    </lineage>
</organism>